<evidence type="ECO:0000313" key="5">
    <source>
        <dbReference type="Proteomes" id="UP000190037"/>
    </source>
</evidence>
<keyword evidence="2" id="KW-0812">Transmembrane</keyword>
<evidence type="ECO:0000256" key="2">
    <source>
        <dbReference type="SAM" id="Phobius"/>
    </source>
</evidence>
<reference evidence="4 5" key="1">
    <citation type="submission" date="2017-03" db="EMBL/GenBank/DDBJ databases">
        <title>Draft genome sequence of Streptomyces scabrisporus NF3, endophyte isolated from Amphipterygium adstringens.</title>
        <authorList>
            <person name="Vazquez M."/>
            <person name="Ceapa C.D."/>
            <person name="Rodriguez Luna D."/>
            <person name="Sanchez Esquivel S."/>
        </authorList>
    </citation>
    <scope>NUCLEOTIDE SEQUENCE [LARGE SCALE GENOMIC DNA]</scope>
    <source>
        <strain evidence="4 5">NF3</strain>
    </source>
</reference>
<comment type="caution">
    <text evidence="4">The sequence shown here is derived from an EMBL/GenBank/DDBJ whole genome shotgun (WGS) entry which is preliminary data.</text>
</comment>
<feature type="compositionally biased region" description="Gly residues" evidence="1">
    <location>
        <begin position="295"/>
        <end position="305"/>
    </location>
</feature>
<gene>
    <name evidence="4" type="ORF">B4N89_16680</name>
</gene>
<keyword evidence="5" id="KW-1185">Reference proteome</keyword>
<proteinExistence type="predicted"/>
<accession>A0A1T3NZU5</accession>
<feature type="transmembrane region" description="Helical" evidence="2">
    <location>
        <begin position="107"/>
        <end position="127"/>
    </location>
</feature>
<protein>
    <recommendedName>
        <fullName evidence="3">DUF5667 domain-containing protein</fullName>
    </recommendedName>
</protein>
<organism evidence="4 5">
    <name type="scientific">Embleya scabrispora</name>
    <dbReference type="NCBI Taxonomy" id="159449"/>
    <lineage>
        <taxon>Bacteria</taxon>
        <taxon>Bacillati</taxon>
        <taxon>Actinomycetota</taxon>
        <taxon>Actinomycetes</taxon>
        <taxon>Kitasatosporales</taxon>
        <taxon>Streptomycetaceae</taxon>
        <taxon>Embleya</taxon>
    </lineage>
</organism>
<dbReference type="STRING" id="159449.B4N89_16680"/>
<sequence length="410" mass="42899">MSIAALDRRPASAFARALDENDRDNRSAEPLPALVPLLRTAEMLRERSSAAPVPSADFRTALRQRLLDEAAALPATEGAATVPAPRGAHRRRESQAPPRTVRWRRRAAIAGAFVVVTGGGLGGVAYASSDALPGDLTYGVKRTVEDFKISLADNDHERGERYLQQADTRMGEAERLLKRAGRNPDKETVRHLRQVLDDWRDEADKGRALLTDHFRKSGSDGSMRNLADFARSGNERMERIGDRLPPELHSERDRVRTLLTAINEQVAPIAGTPGRSSAKPGTGGHTDGAPVAPGTGPGGAPGTGGLPLVPRLPGLGGGATNGAPPQGGSTTTGGAAPRQQPQQDGGLLPGLNIPLLGGAPAENPSDRSDGSGNTPAPAKTPKGQILPPLLPGLPGIGLNLLGPAEEEPHS</sequence>
<evidence type="ECO:0000259" key="3">
    <source>
        <dbReference type="Pfam" id="PF18915"/>
    </source>
</evidence>
<feature type="domain" description="DUF5667" evidence="3">
    <location>
        <begin position="131"/>
        <end position="246"/>
    </location>
</feature>
<evidence type="ECO:0000313" key="4">
    <source>
        <dbReference type="EMBL" id="OPC82353.1"/>
    </source>
</evidence>
<keyword evidence="2" id="KW-0472">Membrane</keyword>
<feature type="region of interest" description="Disordered" evidence="1">
    <location>
        <begin position="264"/>
        <end position="410"/>
    </location>
</feature>
<dbReference type="Pfam" id="PF18915">
    <property type="entry name" value="DUF5667"/>
    <property type="match status" value="1"/>
</dbReference>
<keyword evidence="2" id="KW-1133">Transmembrane helix</keyword>
<dbReference type="AlphaFoldDB" id="A0A1T3NZU5"/>
<evidence type="ECO:0000256" key="1">
    <source>
        <dbReference type="SAM" id="MobiDB-lite"/>
    </source>
</evidence>
<dbReference type="RefSeq" id="WP_078976621.1">
    <property type="nucleotide sequence ID" value="NZ_MWQN01000001.1"/>
</dbReference>
<feature type="compositionally biased region" description="Low complexity" evidence="1">
    <location>
        <begin position="337"/>
        <end position="358"/>
    </location>
</feature>
<name>A0A1T3NZU5_9ACTN</name>
<dbReference type="Proteomes" id="UP000190037">
    <property type="component" value="Unassembled WGS sequence"/>
</dbReference>
<dbReference type="EMBL" id="MWQN01000001">
    <property type="protein sequence ID" value="OPC82353.1"/>
    <property type="molecule type" value="Genomic_DNA"/>
</dbReference>
<feature type="region of interest" description="Disordered" evidence="1">
    <location>
        <begin position="74"/>
        <end position="100"/>
    </location>
</feature>
<dbReference type="OrthoDB" id="3402808at2"/>
<dbReference type="InterPro" id="IPR043725">
    <property type="entry name" value="DUF5667"/>
</dbReference>
<feature type="compositionally biased region" description="Low complexity" evidence="1">
    <location>
        <begin position="383"/>
        <end position="403"/>
    </location>
</feature>